<feature type="compositionally biased region" description="Basic and acidic residues" evidence="4">
    <location>
        <begin position="233"/>
        <end position="249"/>
    </location>
</feature>
<keyword evidence="6" id="KW-1185">Reference proteome</keyword>
<dbReference type="GO" id="GO:0006368">
    <property type="term" value="P:transcription elongation by RNA polymerase II"/>
    <property type="evidence" value="ECO:0007669"/>
    <property type="project" value="InterPro"/>
</dbReference>
<evidence type="ECO:0000256" key="3">
    <source>
        <dbReference type="PROSITE-ProRule" id="PRU00649"/>
    </source>
</evidence>
<dbReference type="WBParaSite" id="sdigi.contig8.g946.t1">
    <property type="protein sequence ID" value="sdigi.contig8.g946.t1"/>
    <property type="gene ID" value="sdigi.contig8.g946"/>
</dbReference>
<reference evidence="7" key="1">
    <citation type="submission" date="2022-11" db="UniProtKB">
        <authorList>
            <consortium name="WormBaseParasite"/>
        </authorList>
    </citation>
    <scope>IDENTIFICATION</scope>
</reference>
<dbReference type="InterPro" id="IPR010684">
    <property type="entry name" value="RNA_pol_II_trans_fac_SIII_A"/>
</dbReference>
<accession>A0A915Q5F6</accession>
<dbReference type="InterPro" id="IPR035441">
    <property type="entry name" value="TFIIS/LEDGF_dom_sf"/>
</dbReference>
<feature type="compositionally biased region" description="Polar residues" evidence="4">
    <location>
        <begin position="257"/>
        <end position="271"/>
    </location>
</feature>
<feature type="region of interest" description="Disordered" evidence="4">
    <location>
        <begin position="215"/>
        <end position="271"/>
    </location>
</feature>
<evidence type="ECO:0000256" key="2">
    <source>
        <dbReference type="ARBA" id="ARBA00023242"/>
    </source>
</evidence>
<keyword evidence="2 3" id="KW-0539">Nucleus</keyword>
<dbReference type="PANTHER" id="PTHR15141:SF76">
    <property type="entry name" value="TRANSCRIPTION ELONGATION FACTOR B POLYPEPTIDE 3"/>
    <property type="match status" value="1"/>
</dbReference>
<organism evidence="6 7">
    <name type="scientific">Setaria digitata</name>
    <dbReference type="NCBI Taxonomy" id="48799"/>
    <lineage>
        <taxon>Eukaryota</taxon>
        <taxon>Metazoa</taxon>
        <taxon>Ecdysozoa</taxon>
        <taxon>Nematoda</taxon>
        <taxon>Chromadorea</taxon>
        <taxon>Rhabditida</taxon>
        <taxon>Spirurina</taxon>
        <taxon>Spiruromorpha</taxon>
        <taxon>Filarioidea</taxon>
        <taxon>Setariidae</taxon>
        <taxon>Setaria</taxon>
    </lineage>
</organism>
<dbReference type="Gene3D" id="6.10.250.3180">
    <property type="match status" value="1"/>
</dbReference>
<dbReference type="SMART" id="SM00509">
    <property type="entry name" value="TFS2N"/>
    <property type="match status" value="1"/>
</dbReference>
<evidence type="ECO:0000313" key="6">
    <source>
        <dbReference type="Proteomes" id="UP000887581"/>
    </source>
</evidence>
<dbReference type="Proteomes" id="UP000887581">
    <property type="component" value="Unplaced"/>
</dbReference>
<dbReference type="PROSITE" id="PS51319">
    <property type="entry name" value="TFIIS_N"/>
    <property type="match status" value="1"/>
</dbReference>
<feature type="domain" description="TFIIS N-terminal" evidence="5">
    <location>
        <begin position="134"/>
        <end position="214"/>
    </location>
</feature>
<dbReference type="PANTHER" id="PTHR15141">
    <property type="entry name" value="TRANSCRIPTION ELONGATION FACTOR B POLYPEPTIDE 3"/>
    <property type="match status" value="1"/>
</dbReference>
<dbReference type="Pfam" id="PF06881">
    <property type="entry name" value="Elongin_A"/>
    <property type="match status" value="1"/>
</dbReference>
<protein>
    <submittedName>
        <fullName evidence="7">TFIIS N-terminal domain-containing protein</fullName>
    </submittedName>
</protein>
<comment type="subcellular location">
    <subcellularLocation>
        <location evidence="1 3">Nucleus</location>
    </subcellularLocation>
</comment>
<evidence type="ECO:0000256" key="4">
    <source>
        <dbReference type="SAM" id="MobiDB-lite"/>
    </source>
</evidence>
<dbReference type="Gene3D" id="1.20.930.10">
    <property type="entry name" value="Conserved domain common to transcription factors TFIIS, elongin A, CRSP70"/>
    <property type="match status" value="1"/>
</dbReference>
<evidence type="ECO:0000259" key="5">
    <source>
        <dbReference type="PROSITE" id="PS51319"/>
    </source>
</evidence>
<feature type="region of interest" description="Disordered" evidence="4">
    <location>
        <begin position="535"/>
        <end position="554"/>
    </location>
</feature>
<dbReference type="GO" id="GO:0070449">
    <property type="term" value="C:elongin complex"/>
    <property type="evidence" value="ECO:0007669"/>
    <property type="project" value="InterPro"/>
</dbReference>
<evidence type="ECO:0000313" key="7">
    <source>
        <dbReference type="WBParaSite" id="sdigi.contig8.g946.t1"/>
    </source>
</evidence>
<dbReference type="AlphaFoldDB" id="A0A915Q5F6"/>
<dbReference type="InterPro" id="IPR003617">
    <property type="entry name" value="TFIIS/CRSP70_N_sub"/>
</dbReference>
<name>A0A915Q5F6_9BILA</name>
<dbReference type="SUPFAM" id="SSF47676">
    <property type="entry name" value="Conserved domain common to transcription factors TFIIS, elongin A, CRSP70"/>
    <property type="match status" value="1"/>
</dbReference>
<proteinExistence type="predicted"/>
<dbReference type="InterPro" id="IPR051870">
    <property type="entry name" value="Elongin-A_domain"/>
</dbReference>
<dbReference type="InterPro" id="IPR017923">
    <property type="entry name" value="TFIIS_N"/>
</dbReference>
<evidence type="ECO:0000256" key="1">
    <source>
        <dbReference type="ARBA" id="ARBA00004123"/>
    </source>
</evidence>
<sequence>MDHCVNEIPYFNIVIRNEGSDFLVSSSSRWKALHLFPILLVCLTRDVQARLMTEVLKESIALCVSWLDGCVRPCLWVAERMHAAVVGQMSVGMDGLPLRVCVCVTWDGLRYVVVLMESLGCWRLSEEMNSEEDGEIREKVEKYTRMLSSDNKVGGAIIVFIGHALRRLAAIDMTLELLSETGVGKAVNQLRSHEQYGAKALRIVEKWKEMARSCGLKQRRKQSLSPNTGEDNFPEKPKKENCKKEKENKDEQEENSISEVYQNRTKPPGNELQNPYSGLSFADMLARADAAKPCKLKKMKSDYNDWKLSKIDVNYKPSKVLNFEPIPREHQPTASKASVMDVSMFKPRKSVRKIYAGRPRSDAHRGVSTLQNLCIKVLIANINSIEEVGDTPYFLLKPVLEKCSLSQLCLIERRNPQLMEDSDELWERIVNRTFPKCETADDETWRECYYRLCEENERKLKMLSTKITQHNREATAPVKTALLADAKAPREIRRRQMRFGTQHTTHPLPSANEISKARKEIFDKGNKEALANLPQAIRNTGSSLGAPSEKKKMTPKKGVLMMKTLRMLNVKRRK</sequence>
<dbReference type="Pfam" id="PF08711">
    <property type="entry name" value="Med26"/>
    <property type="match status" value="1"/>
</dbReference>